<keyword evidence="2" id="KW-0539">Nucleus</keyword>
<evidence type="ECO:0000256" key="2">
    <source>
        <dbReference type="PROSITE-ProRule" id="PRU00320"/>
    </source>
</evidence>
<dbReference type="EMBL" id="JARBHB010000001">
    <property type="protein sequence ID" value="KAJ8897229.1"/>
    <property type="molecule type" value="Genomic_DNA"/>
</dbReference>
<protein>
    <recommendedName>
        <fullName evidence="4">HTH psq-type domain-containing protein</fullName>
    </recommendedName>
</protein>
<dbReference type="InterPro" id="IPR007889">
    <property type="entry name" value="HTH_Psq"/>
</dbReference>
<dbReference type="Gene3D" id="1.10.10.60">
    <property type="entry name" value="Homeodomain-like"/>
    <property type="match status" value="1"/>
</dbReference>
<evidence type="ECO:0000256" key="1">
    <source>
        <dbReference type="ARBA" id="ARBA00004123"/>
    </source>
</evidence>
<comment type="subcellular location">
    <subcellularLocation>
        <location evidence="1 2">Nucleus</location>
    </subcellularLocation>
</comment>
<accession>A0ABQ9IKL7</accession>
<evidence type="ECO:0000259" key="4">
    <source>
        <dbReference type="PROSITE" id="PS50960"/>
    </source>
</evidence>
<dbReference type="PROSITE" id="PS50960">
    <property type="entry name" value="HTH_PSQ"/>
    <property type="match status" value="1"/>
</dbReference>
<sequence length="196" mass="21491">METPSPRDMSQFSGHQMVPLPSCGVSSSPTSPCLTSCPSMCPSSCNGPATTTQVRRKRSINPQADENFIRALEAVRFGGIGFCKAARMYGVNNRTLWLEYKKRGYPVTRPSLKSRVKQEPTPVQMEQASSMIPPQVMGPPPQTSTGMGEGFADSRPPPLFVHPQSPMPPRQRFQESVQINVNPSSMNIHGVHFSAM</sequence>
<dbReference type="Proteomes" id="UP001159363">
    <property type="component" value="Chromosome 1"/>
</dbReference>
<reference evidence="5 6" key="1">
    <citation type="submission" date="2023-02" db="EMBL/GenBank/DDBJ databases">
        <title>LHISI_Scaffold_Assembly.</title>
        <authorList>
            <person name="Stuart O.P."/>
            <person name="Cleave R."/>
            <person name="Magrath M.J.L."/>
            <person name="Mikheyev A.S."/>
        </authorList>
    </citation>
    <scope>NUCLEOTIDE SEQUENCE [LARGE SCALE GENOMIC DNA]</scope>
    <source>
        <strain evidence="5">Daus_M_001</strain>
        <tissue evidence="5">Leg muscle</tissue>
    </source>
</reference>
<gene>
    <name evidence="5" type="ORF">PR048_002575</name>
</gene>
<evidence type="ECO:0000256" key="3">
    <source>
        <dbReference type="SAM" id="MobiDB-lite"/>
    </source>
</evidence>
<feature type="DNA-binding region" description="H-T-H motif" evidence="2">
    <location>
        <begin position="82"/>
        <end position="102"/>
    </location>
</feature>
<organism evidence="5 6">
    <name type="scientific">Dryococelus australis</name>
    <dbReference type="NCBI Taxonomy" id="614101"/>
    <lineage>
        <taxon>Eukaryota</taxon>
        <taxon>Metazoa</taxon>
        <taxon>Ecdysozoa</taxon>
        <taxon>Arthropoda</taxon>
        <taxon>Hexapoda</taxon>
        <taxon>Insecta</taxon>
        <taxon>Pterygota</taxon>
        <taxon>Neoptera</taxon>
        <taxon>Polyneoptera</taxon>
        <taxon>Phasmatodea</taxon>
        <taxon>Verophasmatodea</taxon>
        <taxon>Anareolatae</taxon>
        <taxon>Phasmatidae</taxon>
        <taxon>Eurycanthinae</taxon>
        <taxon>Dryococelus</taxon>
    </lineage>
</organism>
<comment type="caution">
    <text evidence="5">The sequence shown here is derived from an EMBL/GenBank/DDBJ whole genome shotgun (WGS) entry which is preliminary data.</text>
</comment>
<feature type="domain" description="HTH psq-type" evidence="4">
    <location>
        <begin position="54"/>
        <end position="106"/>
    </location>
</feature>
<evidence type="ECO:0000313" key="6">
    <source>
        <dbReference type="Proteomes" id="UP001159363"/>
    </source>
</evidence>
<proteinExistence type="predicted"/>
<dbReference type="InterPro" id="IPR009057">
    <property type="entry name" value="Homeodomain-like_sf"/>
</dbReference>
<feature type="region of interest" description="Disordered" evidence="3">
    <location>
        <begin position="126"/>
        <end position="170"/>
    </location>
</feature>
<keyword evidence="6" id="KW-1185">Reference proteome</keyword>
<keyword evidence="2" id="KW-0238">DNA-binding</keyword>
<dbReference type="Pfam" id="PF05225">
    <property type="entry name" value="HTH_psq"/>
    <property type="match status" value="1"/>
</dbReference>
<evidence type="ECO:0000313" key="5">
    <source>
        <dbReference type="EMBL" id="KAJ8897229.1"/>
    </source>
</evidence>
<dbReference type="SUPFAM" id="SSF46689">
    <property type="entry name" value="Homeodomain-like"/>
    <property type="match status" value="1"/>
</dbReference>
<name>A0ABQ9IKL7_9NEOP</name>
<feature type="compositionally biased region" description="Pro residues" evidence="3">
    <location>
        <begin position="155"/>
        <end position="169"/>
    </location>
</feature>